<evidence type="ECO:0000256" key="5">
    <source>
        <dbReference type="ARBA" id="ARBA00023136"/>
    </source>
</evidence>
<keyword evidence="5 8" id="KW-0472">Membrane</keyword>
<proteinExistence type="inferred from homology"/>
<reference evidence="9" key="1">
    <citation type="submission" date="2022-06" db="EMBL/GenBank/DDBJ databases">
        <title>Aquibacillus sp. a new bacterium isolated from soil saline samples.</title>
        <authorList>
            <person name="Galisteo C."/>
            <person name="De La Haba R."/>
            <person name="Sanchez-Porro C."/>
            <person name="Ventosa A."/>
        </authorList>
    </citation>
    <scope>NUCLEOTIDE SEQUENCE</scope>
    <source>
        <strain evidence="9">JCM 12387</strain>
    </source>
</reference>
<dbReference type="Gene3D" id="1.10.520.20">
    <property type="entry name" value="N-terminal domain of the delta subunit of the F1F0-ATP synthase"/>
    <property type="match status" value="1"/>
</dbReference>
<keyword evidence="6 8" id="KW-0139">CF(1)</keyword>
<dbReference type="GO" id="GO:0046933">
    <property type="term" value="F:proton-transporting ATP synthase activity, rotational mechanism"/>
    <property type="evidence" value="ECO:0007669"/>
    <property type="project" value="UniProtKB-UniRule"/>
</dbReference>
<dbReference type="PANTHER" id="PTHR11910">
    <property type="entry name" value="ATP SYNTHASE DELTA CHAIN"/>
    <property type="match status" value="1"/>
</dbReference>
<dbReference type="AlphaFoldDB" id="A0A9X3WHB2"/>
<evidence type="ECO:0000256" key="1">
    <source>
        <dbReference type="ARBA" id="ARBA00004370"/>
    </source>
</evidence>
<dbReference type="InterPro" id="IPR000711">
    <property type="entry name" value="ATPase_OSCP/dsu"/>
</dbReference>
<name>A0A9X3WHB2_9BACI</name>
<comment type="caution">
    <text evidence="9">The sequence shown here is derived from an EMBL/GenBank/DDBJ whole genome shotgun (WGS) entry which is preliminary data.</text>
</comment>
<keyword evidence="7 8" id="KW-0066">ATP synthesis</keyword>
<evidence type="ECO:0000256" key="2">
    <source>
        <dbReference type="ARBA" id="ARBA00022448"/>
    </source>
</evidence>
<keyword evidence="2 8" id="KW-0813">Transport</keyword>
<evidence type="ECO:0000256" key="8">
    <source>
        <dbReference type="HAMAP-Rule" id="MF_01416"/>
    </source>
</evidence>
<dbReference type="NCBIfam" id="TIGR01145">
    <property type="entry name" value="ATP_synt_delta"/>
    <property type="match status" value="1"/>
</dbReference>
<dbReference type="PRINTS" id="PR00125">
    <property type="entry name" value="ATPASEDELTA"/>
</dbReference>
<dbReference type="Proteomes" id="UP001145072">
    <property type="component" value="Unassembled WGS sequence"/>
</dbReference>
<dbReference type="Pfam" id="PF00213">
    <property type="entry name" value="OSCP"/>
    <property type="match status" value="1"/>
</dbReference>
<sequence length="180" mass="20276">MSKANVAKRYAEALFQLGQEKSKLDAMEPELLIVKEVFENNKEFNAFLQHPRVSNEKKKQLIKEAFQGFSADVVNTLNLLVDRHSEYAVTSIIDHFVSLVQGAKGIAEAYVYSVRELTEDEKKQLSTTFAKKLNKHELIIVNIVDPTILGGVKIKIGNTIYDGSIKGKLDRLERKIVTAN</sequence>
<comment type="function">
    <text evidence="8">F(1)F(0) ATP synthase produces ATP from ADP in the presence of a proton or sodium gradient. F-type ATPases consist of two structural domains, F(1) containing the extramembraneous catalytic core and F(0) containing the membrane proton channel, linked together by a central stalk and a peripheral stalk. During catalysis, ATP synthesis in the catalytic domain of F(1) is coupled via a rotary mechanism of the central stalk subunits to proton translocation.</text>
</comment>
<comment type="similarity">
    <text evidence="8">Belongs to the ATPase delta chain family.</text>
</comment>
<protein>
    <recommendedName>
        <fullName evidence="8">ATP synthase subunit delta</fullName>
    </recommendedName>
    <alternativeName>
        <fullName evidence="8">ATP synthase F(1) sector subunit delta</fullName>
    </alternativeName>
    <alternativeName>
        <fullName evidence="8">F-type ATPase subunit delta</fullName>
        <shortName evidence="8">F-ATPase subunit delta</shortName>
    </alternativeName>
</protein>
<gene>
    <name evidence="8" type="primary">atpH</name>
    <name evidence="9" type="ORF">NC661_05065</name>
</gene>
<dbReference type="HAMAP" id="MF_01416">
    <property type="entry name" value="ATP_synth_delta_bact"/>
    <property type="match status" value="1"/>
</dbReference>
<dbReference type="GO" id="GO:0045259">
    <property type="term" value="C:proton-transporting ATP synthase complex"/>
    <property type="evidence" value="ECO:0007669"/>
    <property type="project" value="UniProtKB-KW"/>
</dbReference>
<keyword evidence="3 8" id="KW-0375">Hydrogen ion transport</keyword>
<keyword evidence="10" id="KW-1185">Reference proteome</keyword>
<dbReference type="InterPro" id="IPR020781">
    <property type="entry name" value="ATPase_OSCP/d_CS"/>
</dbReference>
<dbReference type="RefSeq" id="WP_259867436.1">
    <property type="nucleotide sequence ID" value="NZ_JAMQJZ010000003.1"/>
</dbReference>
<accession>A0A9X3WHB2</accession>
<dbReference type="GO" id="GO:0005886">
    <property type="term" value="C:plasma membrane"/>
    <property type="evidence" value="ECO:0007669"/>
    <property type="project" value="UniProtKB-SubCell"/>
</dbReference>
<dbReference type="NCBIfam" id="NF004403">
    <property type="entry name" value="PRK05758.2-4"/>
    <property type="match status" value="1"/>
</dbReference>
<evidence type="ECO:0000256" key="3">
    <source>
        <dbReference type="ARBA" id="ARBA00022781"/>
    </source>
</evidence>
<evidence type="ECO:0000256" key="7">
    <source>
        <dbReference type="ARBA" id="ARBA00023310"/>
    </source>
</evidence>
<dbReference type="PROSITE" id="PS00389">
    <property type="entry name" value="ATPASE_DELTA"/>
    <property type="match status" value="1"/>
</dbReference>
<comment type="function">
    <text evidence="8">This protein is part of the stalk that links CF(0) to CF(1). It either transmits conformational changes from CF(0) to CF(1) or is implicated in proton conduction.</text>
</comment>
<dbReference type="EMBL" id="JAMQJZ010000003">
    <property type="protein sequence ID" value="MDC3419735.1"/>
    <property type="molecule type" value="Genomic_DNA"/>
</dbReference>
<comment type="subcellular location">
    <subcellularLocation>
        <location evidence="8">Cell membrane</location>
        <topology evidence="8">Peripheral membrane protein</topology>
    </subcellularLocation>
    <subcellularLocation>
        <location evidence="1">Membrane</location>
    </subcellularLocation>
</comment>
<evidence type="ECO:0000313" key="10">
    <source>
        <dbReference type="Proteomes" id="UP001145072"/>
    </source>
</evidence>
<dbReference type="InterPro" id="IPR026015">
    <property type="entry name" value="ATP_synth_OSCP/delta_N_sf"/>
</dbReference>
<keyword evidence="8" id="KW-1003">Cell membrane</keyword>
<organism evidence="9 10">
    <name type="scientific">Aquibacillus koreensis</name>
    <dbReference type="NCBI Taxonomy" id="279446"/>
    <lineage>
        <taxon>Bacteria</taxon>
        <taxon>Bacillati</taxon>
        <taxon>Bacillota</taxon>
        <taxon>Bacilli</taxon>
        <taxon>Bacillales</taxon>
        <taxon>Bacillaceae</taxon>
        <taxon>Aquibacillus</taxon>
    </lineage>
</organism>
<evidence type="ECO:0000256" key="4">
    <source>
        <dbReference type="ARBA" id="ARBA00023065"/>
    </source>
</evidence>
<keyword evidence="4 8" id="KW-0406">Ion transport</keyword>
<dbReference type="SUPFAM" id="SSF47928">
    <property type="entry name" value="N-terminal domain of the delta subunit of the F1F0-ATP synthase"/>
    <property type="match status" value="1"/>
</dbReference>
<evidence type="ECO:0000313" key="9">
    <source>
        <dbReference type="EMBL" id="MDC3419735.1"/>
    </source>
</evidence>
<evidence type="ECO:0000256" key="6">
    <source>
        <dbReference type="ARBA" id="ARBA00023196"/>
    </source>
</evidence>